<evidence type="ECO:0000313" key="2">
    <source>
        <dbReference type="Proteomes" id="UP000283269"/>
    </source>
</evidence>
<name>A0A409X5T7_PSICY</name>
<protein>
    <submittedName>
        <fullName evidence="1">Uncharacterized protein</fullName>
    </submittedName>
</protein>
<keyword evidence="2" id="KW-1185">Reference proteome</keyword>
<accession>A0A409X5T7</accession>
<dbReference type="InParanoid" id="A0A409X5T7"/>
<sequence>MIRFPRQMKVHFLLLNRTQHVLTVAPQGSIFLVCSTSAPVRYHVLRLLVILASNRGTLM</sequence>
<evidence type="ECO:0000313" key="1">
    <source>
        <dbReference type="EMBL" id="PPQ86064.1"/>
    </source>
</evidence>
<organism evidence="1 2">
    <name type="scientific">Psilocybe cyanescens</name>
    <dbReference type="NCBI Taxonomy" id="93625"/>
    <lineage>
        <taxon>Eukaryota</taxon>
        <taxon>Fungi</taxon>
        <taxon>Dikarya</taxon>
        <taxon>Basidiomycota</taxon>
        <taxon>Agaricomycotina</taxon>
        <taxon>Agaricomycetes</taxon>
        <taxon>Agaricomycetidae</taxon>
        <taxon>Agaricales</taxon>
        <taxon>Agaricineae</taxon>
        <taxon>Strophariaceae</taxon>
        <taxon>Psilocybe</taxon>
    </lineage>
</organism>
<dbReference type="EMBL" id="NHYD01002567">
    <property type="protein sequence ID" value="PPQ86064.1"/>
    <property type="molecule type" value="Genomic_DNA"/>
</dbReference>
<dbReference type="AlphaFoldDB" id="A0A409X5T7"/>
<gene>
    <name evidence="1" type="ORF">CVT25_002245</name>
</gene>
<comment type="caution">
    <text evidence="1">The sequence shown here is derived from an EMBL/GenBank/DDBJ whole genome shotgun (WGS) entry which is preliminary data.</text>
</comment>
<proteinExistence type="predicted"/>
<reference evidence="1 2" key="1">
    <citation type="journal article" date="2018" name="Evol. Lett.">
        <title>Horizontal gene cluster transfer increased hallucinogenic mushroom diversity.</title>
        <authorList>
            <person name="Reynolds H.T."/>
            <person name="Vijayakumar V."/>
            <person name="Gluck-Thaler E."/>
            <person name="Korotkin H.B."/>
            <person name="Matheny P.B."/>
            <person name="Slot J.C."/>
        </authorList>
    </citation>
    <scope>NUCLEOTIDE SEQUENCE [LARGE SCALE GENOMIC DNA]</scope>
    <source>
        <strain evidence="1 2">2631</strain>
    </source>
</reference>
<dbReference type="Proteomes" id="UP000283269">
    <property type="component" value="Unassembled WGS sequence"/>
</dbReference>